<dbReference type="Gene3D" id="1.25.40.10">
    <property type="entry name" value="Tetratricopeptide repeat domain"/>
    <property type="match status" value="1"/>
</dbReference>
<keyword evidence="3" id="KW-1185">Reference proteome</keyword>
<sequence length="419" mass="49662">MIGTRIRYYRKRSGLTLEQLSEGICSVSYLSKIEHGDKTSEDTIKLLCERLGISYKDVDNQEELDEINELLDEWYSIIRDRNIVDANEKEKIIINRLNNIQDPILLLKFDLYKSRLLMILGNTSEASSLLKGVEKFSDILTTELQYFFFHFTGINFYNIEDFEKSIDYIKKAEYLLIHKLNLSEQEFADLYYHLSLSYIGSYSITKSINYAHKALTIFEKDYNLKRIADCQTLLGICNRRIYNYEQAKYHYNQALKFAELYDDNERRGIIHHNIGFVYSCQGNPEKAIEYLEKGQQFKSKADLDPKNRCITFHLLAKEYCAVKETKKAQKLIDQGIKLAKSFDLIDCYYDFKILDVRMNQKEDYESILKEAIPYFKKIQRWDYVAEYAEELANFYYDIRQYKSASQFYRLANDARKQIN</sequence>
<dbReference type="InterPro" id="IPR001387">
    <property type="entry name" value="Cro/C1-type_HTH"/>
</dbReference>
<dbReference type="InterPro" id="IPR019734">
    <property type="entry name" value="TPR_rpt"/>
</dbReference>
<evidence type="ECO:0000313" key="2">
    <source>
        <dbReference type="EMBL" id="MFC7394907.1"/>
    </source>
</evidence>
<dbReference type="SMART" id="SM00530">
    <property type="entry name" value="HTH_XRE"/>
    <property type="match status" value="1"/>
</dbReference>
<protein>
    <submittedName>
        <fullName evidence="2">Helix-turn-helix domain-containing protein</fullName>
    </submittedName>
</protein>
<dbReference type="PROSITE" id="PS50943">
    <property type="entry name" value="HTH_CROC1"/>
    <property type="match status" value="1"/>
</dbReference>
<dbReference type="Gene3D" id="1.10.260.40">
    <property type="entry name" value="lambda repressor-like DNA-binding domains"/>
    <property type="match status" value="1"/>
</dbReference>
<evidence type="ECO:0000313" key="3">
    <source>
        <dbReference type="Proteomes" id="UP001596505"/>
    </source>
</evidence>
<accession>A0ABW2PZY1</accession>
<dbReference type="SMART" id="SM00028">
    <property type="entry name" value="TPR"/>
    <property type="match status" value="4"/>
</dbReference>
<evidence type="ECO:0000259" key="1">
    <source>
        <dbReference type="PROSITE" id="PS50943"/>
    </source>
</evidence>
<dbReference type="InterPro" id="IPR011990">
    <property type="entry name" value="TPR-like_helical_dom_sf"/>
</dbReference>
<dbReference type="RefSeq" id="WP_380968865.1">
    <property type="nucleotide sequence ID" value="NZ_JBHTCO010000041.1"/>
</dbReference>
<dbReference type="InterPro" id="IPR010982">
    <property type="entry name" value="Lambda_DNA-bd_dom_sf"/>
</dbReference>
<dbReference type="EMBL" id="JBHTCO010000041">
    <property type="protein sequence ID" value="MFC7394907.1"/>
    <property type="molecule type" value="Genomic_DNA"/>
</dbReference>
<name>A0ABW2PZY1_9BACL</name>
<dbReference type="Pfam" id="PF01381">
    <property type="entry name" value="HTH_3"/>
    <property type="match status" value="1"/>
</dbReference>
<dbReference type="Proteomes" id="UP001596505">
    <property type="component" value="Unassembled WGS sequence"/>
</dbReference>
<dbReference type="CDD" id="cd00093">
    <property type="entry name" value="HTH_XRE"/>
    <property type="match status" value="1"/>
</dbReference>
<dbReference type="SUPFAM" id="SSF48452">
    <property type="entry name" value="TPR-like"/>
    <property type="match status" value="1"/>
</dbReference>
<organism evidence="2 3">
    <name type="scientific">Scopulibacillus cellulosilyticus</name>
    <dbReference type="NCBI Taxonomy" id="2665665"/>
    <lineage>
        <taxon>Bacteria</taxon>
        <taxon>Bacillati</taxon>
        <taxon>Bacillota</taxon>
        <taxon>Bacilli</taxon>
        <taxon>Bacillales</taxon>
        <taxon>Sporolactobacillaceae</taxon>
        <taxon>Scopulibacillus</taxon>
    </lineage>
</organism>
<reference evidence="3" key="1">
    <citation type="journal article" date="2019" name="Int. J. Syst. Evol. Microbiol.">
        <title>The Global Catalogue of Microorganisms (GCM) 10K type strain sequencing project: providing services to taxonomists for standard genome sequencing and annotation.</title>
        <authorList>
            <consortium name="The Broad Institute Genomics Platform"/>
            <consortium name="The Broad Institute Genome Sequencing Center for Infectious Disease"/>
            <person name="Wu L."/>
            <person name="Ma J."/>
        </authorList>
    </citation>
    <scope>NUCLEOTIDE SEQUENCE [LARGE SCALE GENOMIC DNA]</scope>
    <source>
        <strain evidence="3">CGMCC 1.16305</strain>
    </source>
</reference>
<proteinExistence type="predicted"/>
<dbReference type="SUPFAM" id="SSF47413">
    <property type="entry name" value="lambda repressor-like DNA-binding domains"/>
    <property type="match status" value="1"/>
</dbReference>
<gene>
    <name evidence="2" type="ORF">ACFQRG_18505</name>
</gene>
<feature type="domain" description="HTH cro/C1-type" evidence="1">
    <location>
        <begin position="6"/>
        <end position="58"/>
    </location>
</feature>
<comment type="caution">
    <text evidence="2">The sequence shown here is derived from an EMBL/GenBank/DDBJ whole genome shotgun (WGS) entry which is preliminary data.</text>
</comment>